<dbReference type="Gene3D" id="3.40.50.720">
    <property type="entry name" value="NAD(P)-binding Rossmann-like Domain"/>
    <property type="match status" value="1"/>
</dbReference>
<dbReference type="InterPro" id="IPR013154">
    <property type="entry name" value="ADH-like_N"/>
</dbReference>
<dbReference type="SUPFAM" id="SSF50129">
    <property type="entry name" value="GroES-like"/>
    <property type="match status" value="1"/>
</dbReference>
<keyword evidence="3" id="KW-1185">Reference proteome</keyword>
<protein>
    <submittedName>
        <fullName evidence="2">Chloroplastic (AtAOR)</fullName>
    </submittedName>
</protein>
<dbReference type="InterPro" id="IPR036291">
    <property type="entry name" value="NAD(P)-bd_dom_sf"/>
</dbReference>
<dbReference type="Pfam" id="PF13602">
    <property type="entry name" value="ADH_zinc_N_2"/>
    <property type="match status" value="1"/>
</dbReference>
<dbReference type="InterPro" id="IPR050700">
    <property type="entry name" value="YIM1/Zinc_Alcohol_DH_Fams"/>
</dbReference>
<dbReference type="InterPro" id="IPR020843">
    <property type="entry name" value="ER"/>
</dbReference>
<dbReference type="PANTHER" id="PTHR11695:SF648">
    <property type="entry name" value="ZINC-BINDING OXIDOREDUCTASE"/>
    <property type="match status" value="1"/>
</dbReference>
<dbReference type="Pfam" id="PF08240">
    <property type="entry name" value="ADH_N"/>
    <property type="match status" value="1"/>
</dbReference>
<comment type="caution">
    <text evidence="2">The sequence shown here is derived from an EMBL/GenBank/DDBJ whole genome shotgun (WGS) entry which is preliminary data.</text>
</comment>
<organism evidence="2 3">
    <name type="scientific">Durusdinium trenchii</name>
    <dbReference type="NCBI Taxonomy" id="1381693"/>
    <lineage>
        <taxon>Eukaryota</taxon>
        <taxon>Sar</taxon>
        <taxon>Alveolata</taxon>
        <taxon>Dinophyceae</taxon>
        <taxon>Suessiales</taxon>
        <taxon>Symbiodiniaceae</taxon>
        <taxon>Durusdinium</taxon>
    </lineage>
</organism>
<gene>
    <name evidence="2" type="ORF">SCF082_LOCUS44916</name>
</gene>
<dbReference type="SUPFAM" id="SSF51735">
    <property type="entry name" value="NAD(P)-binding Rossmann-fold domains"/>
    <property type="match status" value="1"/>
</dbReference>
<evidence type="ECO:0000313" key="2">
    <source>
        <dbReference type="EMBL" id="CAK9095632.1"/>
    </source>
</evidence>
<sequence>MKAAVNKLGGGRKWSSSVRIPEPGPKQVLVRVVTASPNPIDYKISPMRPGVVAGQDAAGVVEKVGKEVRGLEVGDRVVSHAAGCMAEFVLCNVGCVAKLPENWTFEQAAPLPTAYLSALQGLRDHGKMKEGDKVLVVGASGACGTAGVQLAKALGASEVVGVCSSRNVELVKELGADRVVDYTSETILEVVGDDFFDVVFDSVGGYVAKVRPTMKKGAMYVALNGGAVSWIKSLTGLGGGTEKLMMARFPSRDIRTVIELLDKTGARPHIGHLFKEFNFEEVERAYGMLKSHRTRGNLVLRINAAES</sequence>
<reference evidence="2 3" key="1">
    <citation type="submission" date="2024-02" db="EMBL/GenBank/DDBJ databases">
        <authorList>
            <person name="Chen Y."/>
            <person name="Shah S."/>
            <person name="Dougan E. K."/>
            <person name="Thang M."/>
            <person name="Chan C."/>
        </authorList>
    </citation>
    <scope>NUCLEOTIDE SEQUENCE [LARGE SCALE GENOMIC DNA]</scope>
</reference>
<dbReference type="EMBL" id="CAXAMM010040814">
    <property type="protein sequence ID" value="CAK9095632.1"/>
    <property type="molecule type" value="Genomic_DNA"/>
</dbReference>
<dbReference type="PANTHER" id="PTHR11695">
    <property type="entry name" value="ALCOHOL DEHYDROGENASE RELATED"/>
    <property type="match status" value="1"/>
</dbReference>
<proteinExistence type="predicted"/>
<feature type="domain" description="Enoyl reductase (ER)" evidence="1">
    <location>
        <begin position="11"/>
        <end position="300"/>
    </location>
</feature>
<accession>A0ABP0R961</accession>
<evidence type="ECO:0000259" key="1">
    <source>
        <dbReference type="SMART" id="SM00829"/>
    </source>
</evidence>
<dbReference type="InterPro" id="IPR011032">
    <property type="entry name" value="GroES-like_sf"/>
</dbReference>
<dbReference type="Proteomes" id="UP001642464">
    <property type="component" value="Unassembled WGS sequence"/>
</dbReference>
<evidence type="ECO:0000313" key="3">
    <source>
        <dbReference type="Proteomes" id="UP001642464"/>
    </source>
</evidence>
<dbReference type="SMART" id="SM00829">
    <property type="entry name" value="PKS_ER"/>
    <property type="match status" value="1"/>
</dbReference>
<dbReference type="Gene3D" id="3.90.180.10">
    <property type="entry name" value="Medium-chain alcohol dehydrogenases, catalytic domain"/>
    <property type="match status" value="1"/>
</dbReference>
<dbReference type="CDD" id="cd08267">
    <property type="entry name" value="MDR1"/>
    <property type="match status" value="1"/>
</dbReference>
<name>A0ABP0R961_9DINO</name>